<evidence type="ECO:0000313" key="9">
    <source>
        <dbReference type="EMBL" id="THG19917.1"/>
    </source>
</evidence>
<dbReference type="EMBL" id="SDRB02002204">
    <property type="protein sequence ID" value="THG19917.1"/>
    <property type="molecule type" value="Genomic_DNA"/>
</dbReference>
<evidence type="ECO:0000256" key="1">
    <source>
        <dbReference type="ARBA" id="ARBA00004123"/>
    </source>
</evidence>
<evidence type="ECO:0000256" key="2">
    <source>
        <dbReference type="ARBA" id="ARBA00022723"/>
    </source>
</evidence>
<dbReference type="Pfam" id="PF14767">
    <property type="entry name" value="RPA_interact_M"/>
    <property type="match status" value="1"/>
</dbReference>
<dbReference type="STRING" id="542762.A0A4V3WQD6"/>
<dbReference type="GO" id="GO:0006606">
    <property type="term" value="P:protein import into nucleus"/>
    <property type="evidence" value="ECO:0007669"/>
    <property type="project" value="TreeGrafter"/>
</dbReference>
<protein>
    <recommendedName>
        <fullName evidence="11">RPA-interacting protein N-terminal domain-containing protein</fullName>
    </recommendedName>
</protein>
<evidence type="ECO:0000313" key="10">
    <source>
        <dbReference type="Proteomes" id="UP000306102"/>
    </source>
</evidence>
<keyword evidence="3" id="KW-0863">Zinc-finger</keyword>
<evidence type="ECO:0000259" key="6">
    <source>
        <dbReference type="Pfam" id="PF14766"/>
    </source>
</evidence>
<accession>A0A4V3WQD6</accession>
<reference evidence="9 10" key="1">
    <citation type="journal article" date="2018" name="Proc. Natl. Acad. Sci. U.S.A.">
        <title>Draft genome sequence of Camellia sinensis var. sinensis provides insights into the evolution of the tea genome and tea quality.</title>
        <authorList>
            <person name="Wei C."/>
            <person name="Yang H."/>
            <person name="Wang S."/>
            <person name="Zhao J."/>
            <person name="Liu C."/>
            <person name="Gao L."/>
            <person name="Xia E."/>
            <person name="Lu Y."/>
            <person name="Tai Y."/>
            <person name="She G."/>
            <person name="Sun J."/>
            <person name="Cao H."/>
            <person name="Tong W."/>
            <person name="Gao Q."/>
            <person name="Li Y."/>
            <person name="Deng W."/>
            <person name="Jiang X."/>
            <person name="Wang W."/>
            <person name="Chen Q."/>
            <person name="Zhang S."/>
            <person name="Li H."/>
            <person name="Wu J."/>
            <person name="Wang P."/>
            <person name="Li P."/>
            <person name="Shi C."/>
            <person name="Zheng F."/>
            <person name="Jian J."/>
            <person name="Huang B."/>
            <person name="Shan D."/>
            <person name="Shi M."/>
            <person name="Fang C."/>
            <person name="Yue Y."/>
            <person name="Li F."/>
            <person name="Li D."/>
            <person name="Wei S."/>
            <person name="Han B."/>
            <person name="Jiang C."/>
            <person name="Yin Y."/>
            <person name="Xia T."/>
            <person name="Zhang Z."/>
            <person name="Bennetzen J.L."/>
            <person name="Zhao S."/>
            <person name="Wan X."/>
        </authorList>
    </citation>
    <scope>NUCLEOTIDE SEQUENCE [LARGE SCALE GENOMIC DNA]</scope>
    <source>
        <strain evidence="10">cv. Shuchazao</strain>
        <tissue evidence="9">Leaf</tissue>
    </source>
</reference>
<dbReference type="InterPro" id="IPR028158">
    <property type="entry name" value="RPA_interact_N_dom"/>
</dbReference>
<evidence type="ECO:0000256" key="3">
    <source>
        <dbReference type="ARBA" id="ARBA00022771"/>
    </source>
</evidence>
<keyword evidence="4" id="KW-0862">Zinc</keyword>
<evidence type="ECO:0008006" key="11">
    <source>
        <dbReference type="Google" id="ProtNLM"/>
    </source>
</evidence>
<proteinExistence type="predicted"/>
<dbReference type="GO" id="GO:0008270">
    <property type="term" value="F:zinc ion binding"/>
    <property type="evidence" value="ECO:0007669"/>
    <property type="project" value="UniProtKB-KW"/>
</dbReference>
<comment type="caution">
    <text evidence="9">The sequence shown here is derived from an EMBL/GenBank/DDBJ whole genome shotgun (WGS) entry which is preliminary data.</text>
</comment>
<feature type="domain" description="RPA-interacting protein central" evidence="7">
    <location>
        <begin position="68"/>
        <end position="160"/>
    </location>
</feature>
<dbReference type="Pfam" id="PF14768">
    <property type="entry name" value="RPA_interact_C"/>
    <property type="match status" value="1"/>
</dbReference>
<evidence type="ECO:0000256" key="4">
    <source>
        <dbReference type="ARBA" id="ARBA00022833"/>
    </source>
</evidence>
<dbReference type="InterPro" id="IPR028155">
    <property type="entry name" value="RPA_interact_central"/>
</dbReference>
<evidence type="ECO:0000259" key="7">
    <source>
        <dbReference type="Pfam" id="PF14767"/>
    </source>
</evidence>
<keyword evidence="10" id="KW-1185">Reference proteome</keyword>
<keyword evidence="2" id="KW-0479">Metal-binding</keyword>
<sequence length="288" mass="34100">MAGDENRRIPKRSSLKIPLSFNTHSNWKAKLRENCYKRVQEDRARLLWKLRLPEANDRSLSDKEFIKSTFQDIVADEFKKIKDSSMDENSEILSSTPEVDDALWEYEGLHTAYQGECEEILLEMQRIFYEDLRTEPTRREEGIYIKTWEDEEDEYLARAVYEHMQLNDKQVDKVTWCPVCKKGELQEKCFSIFCSFCEFRLNRSNEVTLDLLRNRLAEALAEHLDRGCRLKPKFCIETRFDLTALYIECQASILSAFKVNPLDDTHTLSFEFCLSEWACAAIWFRDQH</sequence>
<feature type="domain" description="RPA-interacting protein N-terminal" evidence="6">
    <location>
        <begin position="21"/>
        <end position="53"/>
    </location>
</feature>
<feature type="domain" description="RPA-interacting protein C-terminal" evidence="8">
    <location>
        <begin position="176"/>
        <end position="251"/>
    </location>
</feature>
<evidence type="ECO:0000259" key="8">
    <source>
        <dbReference type="Pfam" id="PF14768"/>
    </source>
</evidence>
<dbReference type="PANTHER" id="PTHR31742:SF1">
    <property type="entry name" value="RPA-INTERACTING PROTEIN"/>
    <property type="match status" value="1"/>
</dbReference>
<dbReference type="AlphaFoldDB" id="A0A4V3WQD6"/>
<dbReference type="Proteomes" id="UP000306102">
    <property type="component" value="Unassembled WGS sequence"/>
</dbReference>
<keyword evidence="5" id="KW-0539">Nucleus</keyword>
<dbReference type="InterPro" id="IPR028156">
    <property type="entry name" value="RIP"/>
</dbReference>
<gene>
    <name evidence="9" type="ORF">TEA_011262</name>
</gene>
<dbReference type="PANTHER" id="PTHR31742">
    <property type="entry name" value="RPA-INTERACTING PROTEIN RPAIN"/>
    <property type="match status" value="1"/>
</dbReference>
<comment type="subcellular location">
    <subcellularLocation>
        <location evidence="1">Nucleus</location>
    </subcellularLocation>
</comment>
<dbReference type="InterPro" id="IPR028159">
    <property type="entry name" value="RPA_interact_C_dom"/>
</dbReference>
<evidence type="ECO:0000256" key="5">
    <source>
        <dbReference type="ARBA" id="ARBA00023242"/>
    </source>
</evidence>
<name>A0A4V3WQD6_CAMSN</name>
<organism evidence="9 10">
    <name type="scientific">Camellia sinensis var. sinensis</name>
    <name type="common">China tea</name>
    <dbReference type="NCBI Taxonomy" id="542762"/>
    <lineage>
        <taxon>Eukaryota</taxon>
        <taxon>Viridiplantae</taxon>
        <taxon>Streptophyta</taxon>
        <taxon>Embryophyta</taxon>
        <taxon>Tracheophyta</taxon>
        <taxon>Spermatophyta</taxon>
        <taxon>Magnoliopsida</taxon>
        <taxon>eudicotyledons</taxon>
        <taxon>Gunneridae</taxon>
        <taxon>Pentapetalae</taxon>
        <taxon>asterids</taxon>
        <taxon>Ericales</taxon>
        <taxon>Theaceae</taxon>
        <taxon>Camellia</taxon>
    </lineage>
</organism>
<dbReference type="GO" id="GO:0005634">
    <property type="term" value="C:nucleus"/>
    <property type="evidence" value="ECO:0007669"/>
    <property type="project" value="UniProtKB-SubCell"/>
</dbReference>
<dbReference type="Pfam" id="PF14766">
    <property type="entry name" value="RPA_interact_N"/>
    <property type="match status" value="1"/>
</dbReference>